<feature type="domain" description="Endonuclease GajA/Old nuclease/RecF-like AAA" evidence="1">
    <location>
        <begin position="1"/>
        <end position="45"/>
    </location>
</feature>
<dbReference type="InterPro" id="IPR027417">
    <property type="entry name" value="P-loop_NTPase"/>
</dbReference>
<dbReference type="Gene3D" id="3.40.50.300">
    <property type="entry name" value="P-loop containing nucleotide triphosphate hydrolases"/>
    <property type="match status" value="1"/>
</dbReference>
<evidence type="ECO:0000313" key="2">
    <source>
        <dbReference type="EMBL" id="MCU4398667.1"/>
    </source>
</evidence>
<dbReference type="PANTHER" id="PTHR32182:SF22">
    <property type="entry name" value="ATP-DEPENDENT ENDONUCLEASE, OLD FAMILY-RELATED"/>
    <property type="match status" value="1"/>
</dbReference>
<dbReference type="Pfam" id="PF13175">
    <property type="entry name" value="AAA_15"/>
    <property type="match status" value="1"/>
</dbReference>
<evidence type="ECO:0000313" key="3">
    <source>
        <dbReference type="Proteomes" id="UP001208534"/>
    </source>
</evidence>
<evidence type="ECO:0000259" key="1">
    <source>
        <dbReference type="Pfam" id="PF13175"/>
    </source>
</evidence>
<dbReference type="InterPro" id="IPR041685">
    <property type="entry name" value="AAA_GajA/Old/RecF-like"/>
</dbReference>
<organism evidence="2 3">
    <name type="scientific">Acinetobacter junii</name>
    <dbReference type="NCBI Taxonomy" id="40215"/>
    <lineage>
        <taxon>Bacteria</taxon>
        <taxon>Pseudomonadati</taxon>
        <taxon>Pseudomonadota</taxon>
        <taxon>Gammaproteobacteria</taxon>
        <taxon>Moraxellales</taxon>
        <taxon>Moraxellaceae</taxon>
        <taxon>Acinetobacter</taxon>
    </lineage>
</organism>
<protein>
    <submittedName>
        <fullName evidence="2">AAA family ATPase</fullName>
    </submittedName>
</protein>
<gene>
    <name evidence="2" type="ORF">KTH64_17500</name>
</gene>
<dbReference type="Proteomes" id="UP001208534">
    <property type="component" value="Unassembled WGS sequence"/>
</dbReference>
<dbReference type="RefSeq" id="WP_262579668.1">
    <property type="nucleotide sequence ID" value="NZ_JAHPRE010000150.1"/>
</dbReference>
<proteinExistence type="predicted"/>
<dbReference type="GO" id="GO:0006302">
    <property type="term" value="P:double-strand break repair"/>
    <property type="evidence" value="ECO:0007669"/>
    <property type="project" value="TreeGrafter"/>
</dbReference>
<dbReference type="PANTHER" id="PTHR32182">
    <property type="entry name" value="DNA REPLICATION AND REPAIR PROTEIN RECF"/>
    <property type="match status" value="1"/>
</dbReference>
<comment type="caution">
    <text evidence="2">The sequence shown here is derived from an EMBL/GenBank/DDBJ whole genome shotgun (WGS) entry which is preliminary data.</text>
</comment>
<dbReference type="GO" id="GO:0000731">
    <property type="term" value="P:DNA synthesis involved in DNA repair"/>
    <property type="evidence" value="ECO:0007669"/>
    <property type="project" value="TreeGrafter"/>
</dbReference>
<reference evidence="2" key="1">
    <citation type="submission" date="2021-06" db="EMBL/GenBank/DDBJ databases">
        <title>Propagation of a rapidly emergent carbapenem-resistant Acinetobacter baumannii lineage by various extra-hospital transmission networks.</title>
        <authorList>
            <person name="Calix J."/>
        </authorList>
    </citation>
    <scope>NUCLEOTIDE SEQUENCE</scope>
    <source>
        <strain evidence="2">WU_MDCI_Aw63</strain>
    </source>
</reference>
<accession>A0AAW5RFA5</accession>
<dbReference type="AlphaFoldDB" id="A0AAW5RFA5"/>
<dbReference type="EMBL" id="JAHPRE010000150">
    <property type="protein sequence ID" value="MCU4398667.1"/>
    <property type="molecule type" value="Genomic_DNA"/>
</dbReference>
<name>A0AAW5RFA5_ACIJU</name>
<sequence length="57" mass="6882">MYISQLSIVNYKNFKQEKFKFKRKSVNNIIGENASGKTNVFQAMRFEPYRVCRRLFI</sequence>
<dbReference type="SUPFAM" id="SSF52540">
    <property type="entry name" value="P-loop containing nucleoside triphosphate hydrolases"/>
    <property type="match status" value="1"/>
</dbReference>